<dbReference type="AlphaFoldDB" id="F4RRJ1"/>
<keyword evidence="2" id="KW-0732">Signal</keyword>
<reference evidence="4" key="1">
    <citation type="journal article" date="2011" name="Proc. Natl. Acad. Sci. U.S.A.">
        <title>Obligate biotrophy features unraveled by the genomic analysis of rust fungi.</title>
        <authorList>
            <person name="Duplessis S."/>
            <person name="Cuomo C.A."/>
            <person name="Lin Y.-C."/>
            <person name="Aerts A."/>
            <person name="Tisserant E."/>
            <person name="Veneault-Fourrey C."/>
            <person name="Joly D.L."/>
            <person name="Hacquard S."/>
            <person name="Amselem J."/>
            <person name="Cantarel B.L."/>
            <person name="Chiu R."/>
            <person name="Coutinho P.M."/>
            <person name="Feau N."/>
            <person name="Field M."/>
            <person name="Frey P."/>
            <person name="Gelhaye E."/>
            <person name="Goldberg J."/>
            <person name="Grabherr M.G."/>
            <person name="Kodira C.D."/>
            <person name="Kohler A."/>
            <person name="Kuees U."/>
            <person name="Lindquist E.A."/>
            <person name="Lucas S.M."/>
            <person name="Mago R."/>
            <person name="Mauceli E."/>
            <person name="Morin E."/>
            <person name="Murat C."/>
            <person name="Pangilinan J.L."/>
            <person name="Park R."/>
            <person name="Pearson M."/>
            <person name="Quesneville H."/>
            <person name="Rouhier N."/>
            <person name="Sakthikumar S."/>
            <person name="Salamov A.A."/>
            <person name="Schmutz J."/>
            <person name="Selles B."/>
            <person name="Shapiro H."/>
            <person name="Tanguay P."/>
            <person name="Tuskan G.A."/>
            <person name="Henrissat B."/>
            <person name="Van de Peer Y."/>
            <person name="Rouze P."/>
            <person name="Ellis J.G."/>
            <person name="Dodds P.N."/>
            <person name="Schein J.E."/>
            <person name="Zhong S."/>
            <person name="Hamelin R.C."/>
            <person name="Grigoriev I.V."/>
            <person name="Szabo L.J."/>
            <person name="Martin F."/>
        </authorList>
    </citation>
    <scope>NUCLEOTIDE SEQUENCE [LARGE SCALE GENOMIC DNA]</scope>
    <source>
        <strain evidence="4">98AG31 / pathotype 3-4-7</strain>
    </source>
</reference>
<evidence type="ECO:0000256" key="1">
    <source>
        <dbReference type="SAM" id="MobiDB-lite"/>
    </source>
</evidence>
<feature type="compositionally biased region" description="Basic and acidic residues" evidence="1">
    <location>
        <begin position="420"/>
        <end position="429"/>
    </location>
</feature>
<keyword evidence="4" id="KW-1185">Reference proteome</keyword>
<dbReference type="KEGG" id="mlr:MELLADRAFT_88386"/>
<dbReference type="Proteomes" id="UP000001072">
    <property type="component" value="Unassembled WGS sequence"/>
</dbReference>
<sequence length="442" mass="49618">MISMTTSTTLSLCLHRCLLTPIWSKLNLPPGKLPSYKIQEEAAKDWPKTRISNYTWGKELGNVVPPKILDELRAIQKLYHHPKLMLAMMGNVSIFTVNKAIGELDKKRKQDGFHLWLSYGIDALKYKTEIGALGQRNKDLAKMWKAYPVERPAVFDPSIFYDLSGLPRPPPKSGDQADGDEDKLSSSLTPEEREEMQSLYDEMVCVEKVASVYAKVAAGNPTGDLLPEFNRKSLKRVNQLHDQIHNESNNMQFVYYFLAAGTHAASDGKSAEPAWCREYTSHDEMADYAKDKANFPEIFATHVQGLLISEVVSRHNGKNSKAVPKTITPTDCVKGELSASLRAELKRLLNASPTKGFPRGPNPHNLLKKRYPNFRIVQHPGSKLTPGVLNLGFRGMNSKRDLWLDDMNNGKFVLQKVSDEKIEEDKDSGADSEEEWGGLGDF</sequence>
<dbReference type="VEuPathDB" id="FungiDB:MELLADRAFT_88386"/>
<dbReference type="OrthoDB" id="2506374at2759"/>
<evidence type="ECO:0000256" key="2">
    <source>
        <dbReference type="SAM" id="SignalP"/>
    </source>
</evidence>
<feature type="region of interest" description="Disordered" evidence="1">
    <location>
        <begin position="420"/>
        <end position="442"/>
    </location>
</feature>
<name>F4RRJ1_MELLP</name>
<dbReference type="InParanoid" id="F4RRJ1"/>
<accession>F4RRJ1</accession>
<gene>
    <name evidence="3" type="ORF">MELLADRAFT_88386</name>
</gene>
<dbReference type="HOGENOM" id="CLU_025212_2_0_1"/>
<dbReference type="EMBL" id="GL883115">
    <property type="protein sequence ID" value="EGG05018.1"/>
    <property type="molecule type" value="Genomic_DNA"/>
</dbReference>
<evidence type="ECO:0000313" key="3">
    <source>
        <dbReference type="EMBL" id="EGG05018.1"/>
    </source>
</evidence>
<dbReference type="GeneID" id="18934867"/>
<feature type="chain" id="PRO_5003320965" evidence="2">
    <location>
        <begin position="25"/>
        <end position="442"/>
    </location>
</feature>
<feature type="region of interest" description="Disordered" evidence="1">
    <location>
        <begin position="166"/>
        <end position="192"/>
    </location>
</feature>
<organism evidence="4">
    <name type="scientific">Melampsora larici-populina (strain 98AG31 / pathotype 3-4-7)</name>
    <name type="common">Poplar leaf rust fungus</name>
    <dbReference type="NCBI Taxonomy" id="747676"/>
    <lineage>
        <taxon>Eukaryota</taxon>
        <taxon>Fungi</taxon>
        <taxon>Dikarya</taxon>
        <taxon>Basidiomycota</taxon>
        <taxon>Pucciniomycotina</taxon>
        <taxon>Pucciniomycetes</taxon>
        <taxon>Pucciniales</taxon>
        <taxon>Melampsoraceae</taxon>
        <taxon>Melampsora</taxon>
    </lineage>
</organism>
<proteinExistence type="predicted"/>
<protein>
    <submittedName>
        <fullName evidence="3">Uncharacterized protein</fullName>
    </submittedName>
</protein>
<feature type="signal peptide" evidence="2">
    <location>
        <begin position="1"/>
        <end position="24"/>
    </location>
</feature>
<evidence type="ECO:0000313" key="4">
    <source>
        <dbReference type="Proteomes" id="UP000001072"/>
    </source>
</evidence>
<dbReference type="RefSeq" id="XP_007411771.1">
    <property type="nucleotide sequence ID" value="XM_007411709.1"/>
</dbReference>